<organism evidence="10 11">
    <name type="scientific">Talaromyces rugulosus</name>
    <name type="common">Penicillium rugulosum</name>
    <dbReference type="NCBI Taxonomy" id="121627"/>
    <lineage>
        <taxon>Eukaryota</taxon>
        <taxon>Fungi</taxon>
        <taxon>Dikarya</taxon>
        <taxon>Ascomycota</taxon>
        <taxon>Pezizomycotina</taxon>
        <taxon>Eurotiomycetes</taxon>
        <taxon>Eurotiomycetidae</taxon>
        <taxon>Eurotiales</taxon>
        <taxon>Trichocomaceae</taxon>
        <taxon>Talaromyces</taxon>
        <taxon>Talaromyces sect. Islandici</taxon>
    </lineage>
</organism>
<name>A0A7H8QHW4_TALRU</name>
<accession>A0A7H8QHW4</accession>
<dbReference type="PANTHER" id="PTHR10705:SF0">
    <property type="entry name" value="DOLICHYL-DIPHOSPHOOLIGOSACCHARIDE--PROTEIN GLYCOSYLTRANSFERASE SUBUNIT DAD1"/>
    <property type="match status" value="1"/>
</dbReference>
<dbReference type="UniPathway" id="UPA00378"/>
<evidence type="ECO:0000256" key="8">
    <source>
        <dbReference type="RuleBase" id="RU361136"/>
    </source>
</evidence>
<feature type="region of interest" description="Disordered" evidence="9">
    <location>
        <begin position="95"/>
        <end position="119"/>
    </location>
</feature>
<dbReference type="PIRSF" id="PIRSF005588">
    <property type="entry name" value="DAD"/>
    <property type="match status" value="1"/>
</dbReference>
<keyword evidence="5 8" id="KW-0256">Endoplasmic reticulum</keyword>
<dbReference type="GO" id="GO:0008250">
    <property type="term" value="C:oligosaccharyltransferase complex"/>
    <property type="evidence" value="ECO:0007669"/>
    <property type="project" value="InterPro"/>
</dbReference>
<proteinExistence type="inferred from homology"/>
<dbReference type="AlphaFoldDB" id="A0A7H8QHW4"/>
<gene>
    <name evidence="10" type="ORF">TRUGW13939_00565</name>
</gene>
<keyword evidence="7 8" id="KW-0472">Membrane</keyword>
<evidence type="ECO:0000313" key="11">
    <source>
        <dbReference type="Proteomes" id="UP000509510"/>
    </source>
</evidence>
<feature type="transmembrane region" description="Helical" evidence="8">
    <location>
        <begin position="73"/>
        <end position="91"/>
    </location>
</feature>
<evidence type="ECO:0000256" key="2">
    <source>
        <dbReference type="ARBA" id="ARBA00004922"/>
    </source>
</evidence>
<sequence length="146" mass="15575">MAPKTAPSSASTAATALSPKASVAEITQHIWQRYLAQTSQRTFLLDAFMAYLVLVGGIQFVYCVIAGNYPFNAFLAGFSAAVGQFVLTASLRMQTSSSSPSKGAGSKGGKTVEGDEGTPEISHERAFADFIFGSFILHFFCINFIN</sequence>
<comment type="function">
    <text evidence="8">Subunit of the oligosaccharyl transferase (OST) complex that catalyzes the initial transfer of a defined glycan (Glc(3)Man(9)GlcNAc(2) in eukaryotes) from the lipid carrier dolichol-pyrophosphate to an asparagine residue within an Asn-X-Ser/Thr consensus motif in nascent polypeptide chains, the first step in protein N-glycosylation. N-glycosylation occurs cotranslationally and the complex associates with the Sec61 complex at the channel-forming translocon complex that mediates protein translocation across the endoplasmic reticulum (ER). All subunits are required for a maximal enzyme activity.</text>
</comment>
<reference evidence="11" key="1">
    <citation type="submission" date="2020-06" db="EMBL/GenBank/DDBJ databases">
        <title>A chromosome-scale genome assembly of Talaromyces rugulosus W13939.</title>
        <authorList>
            <person name="Wang B."/>
            <person name="Guo L."/>
            <person name="Ye K."/>
            <person name="Wang L."/>
        </authorList>
    </citation>
    <scope>NUCLEOTIDE SEQUENCE [LARGE SCALE GENOMIC DNA]</scope>
    <source>
        <strain evidence="11">W13939</strain>
    </source>
</reference>
<dbReference type="InterPro" id="IPR003038">
    <property type="entry name" value="DAD/Ost2"/>
</dbReference>
<dbReference type="Pfam" id="PF02109">
    <property type="entry name" value="DAD"/>
    <property type="match status" value="1"/>
</dbReference>
<dbReference type="GeneID" id="55988078"/>
<comment type="similarity">
    <text evidence="3 8">Belongs to the DAD/OST2 family.</text>
</comment>
<dbReference type="OrthoDB" id="445566at2759"/>
<comment type="subcellular location">
    <subcellularLocation>
        <location evidence="1 8">Endoplasmic reticulum membrane</location>
        <topology evidence="1 8">Multi-pass membrane protein</topology>
    </subcellularLocation>
</comment>
<feature type="transmembrane region" description="Helical" evidence="8">
    <location>
        <begin position="43"/>
        <end position="67"/>
    </location>
</feature>
<evidence type="ECO:0000313" key="10">
    <source>
        <dbReference type="EMBL" id="QKX53486.1"/>
    </source>
</evidence>
<evidence type="ECO:0000256" key="4">
    <source>
        <dbReference type="ARBA" id="ARBA00022692"/>
    </source>
</evidence>
<evidence type="ECO:0000256" key="7">
    <source>
        <dbReference type="ARBA" id="ARBA00023136"/>
    </source>
</evidence>
<dbReference type="PANTHER" id="PTHR10705">
    <property type="entry name" value="DOLICHYL-DIPHOSPHOOLIGOSACCHARIDE--PROTEIN GLYCOSYLTRANSFERASE SUBUNIT DAD1"/>
    <property type="match status" value="1"/>
</dbReference>
<keyword evidence="11" id="KW-1185">Reference proteome</keyword>
<dbReference type="Proteomes" id="UP000509510">
    <property type="component" value="Chromosome I"/>
</dbReference>
<dbReference type="GO" id="GO:0006487">
    <property type="term" value="P:protein N-linked glycosylation"/>
    <property type="evidence" value="ECO:0007669"/>
    <property type="project" value="TreeGrafter"/>
</dbReference>
<dbReference type="RefSeq" id="XP_035339665.1">
    <property type="nucleotide sequence ID" value="XM_035483772.1"/>
</dbReference>
<dbReference type="EMBL" id="CP055898">
    <property type="protein sequence ID" value="QKX53486.1"/>
    <property type="molecule type" value="Genomic_DNA"/>
</dbReference>
<comment type="subunit">
    <text evidence="8">Component of the oligosaccharyltransferase (OST) complex.</text>
</comment>
<evidence type="ECO:0000256" key="5">
    <source>
        <dbReference type="ARBA" id="ARBA00022824"/>
    </source>
</evidence>
<feature type="transmembrane region" description="Helical" evidence="8">
    <location>
        <begin position="126"/>
        <end position="145"/>
    </location>
</feature>
<evidence type="ECO:0000256" key="6">
    <source>
        <dbReference type="ARBA" id="ARBA00022989"/>
    </source>
</evidence>
<keyword evidence="4 8" id="KW-0812">Transmembrane</keyword>
<evidence type="ECO:0000256" key="1">
    <source>
        <dbReference type="ARBA" id="ARBA00004477"/>
    </source>
</evidence>
<protein>
    <recommendedName>
        <fullName evidence="8">Dolichyl-diphosphooligosaccharide--protein glycosyltransferase subunit OST2</fullName>
        <shortName evidence="8">Oligosaccharyl transferase subunit OST2</shortName>
    </recommendedName>
</protein>
<comment type="pathway">
    <text evidence="2 8">Protein modification; protein glycosylation.</text>
</comment>
<evidence type="ECO:0000256" key="3">
    <source>
        <dbReference type="ARBA" id="ARBA00009386"/>
    </source>
</evidence>
<evidence type="ECO:0000256" key="9">
    <source>
        <dbReference type="SAM" id="MobiDB-lite"/>
    </source>
</evidence>
<dbReference type="KEGG" id="trg:TRUGW13939_00565"/>
<keyword evidence="6 8" id="KW-1133">Transmembrane helix</keyword>